<dbReference type="Pfam" id="PF08840">
    <property type="entry name" value="BAAT_C"/>
    <property type="match status" value="1"/>
</dbReference>
<evidence type="ECO:0000313" key="5">
    <source>
        <dbReference type="Proteomes" id="UP001642483"/>
    </source>
</evidence>
<feature type="domain" description="Acyl-CoA thioester hydrolase/bile acid-CoA amino acid N-acetyltransferase" evidence="2">
    <location>
        <begin position="3"/>
        <end position="141"/>
    </location>
</feature>
<dbReference type="EMBL" id="CAWYQH010000096">
    <property type="protein sequence ID" value="CAK8682702.1"/>
    <property type="molecule type" value="Genomic_DNA"/>
</dbReference>
<reference evidence="4 5" key="1">
    <citation type="submission" date="2024-02" db="EMBL/GenBank/DDBJ databases">
        <authorList>
            <person name="Daric V."/>
            <person name="Darras S."/>
        </authorList>
    </citation>
    <scope>NUCLEOTIDE SEQUENCE [LARGE SCALE GENOMIC DNA]</scope>
</reference>
<comment type="caution">
    <text evidence="4">The sequence shown here is derived from an EMBL/GenBank/DDBJ whole genome shotgun (WGS) entry which is preliminary data.</text>
</comment>
<comment type="similarity">
    <text evidence="1">Belongs to the C/M/P thioester hydrolase family.</text>
</comment>
<gene>
    <name evidence="4" type="ORF">CVLEPA_LOCUS13345</name>
</gene>
<accession>A0ABP0FSV7</accession>
<dbReference type="Proteomes" id="UP001642483">
    <property type="component" value="Unassembled WGS sequence"/>
</dbReference>
<dbReference type="PANTHER" id="PTHR10824:SF4">
    <property type="entry name" value="ACYL-COENZYME A THIOESTERASE 1-LIKE"/>
    <property type="match status" value="1"/>
</dbReference>
<dbReference type="InterPro" id="IPR016662">
    <property type="entry name" value="Acyl-CoA_thioEstase_long-chain"/>
</dbReference>
<dbReference type="InterPro" id="IPR006862">
    <property type="entry name" value="Thio_Ohase/aa_AcTrfase"/>
</dbReference>
<evidence type="ECO:0000259" key="2">
    <source>
        <dbReference type="Pfam" id="PF04775"/>
    </source>
</evidence>
<evidence type="ECO:0000313" key="4">
    <source>
        <dbReference type="EMBL" id="CAK8682702.1"/>
    </source>
</evidence>
<dbReference type="PANTHER" id="PTHR10824">
    <property type="entry name" value="ACYL-COENZYME A THIOESTERASE-RELATED"/>
    <property type="match status" value="1"/>
</dbReference>
<evidence type="ECO:0000259" key="3">
    <source>
        <dbReference type="Pfam" id="PF08840"/>
    </source>
</evidence>
<dbReference type="Gene3D" id="2.60.40.2240">
    <property type="entry name" value="Acyl-CoA thioester hydrolase/BAAT N-terminal domain"/>
    <property type="match status" value="1"/>
</dbReference>
<organism evidence="4 5">
    <name type="scientific">Clavelina lepadiformis</name>
    <name type="common">Light-bulb sea squirt</name>
    <name type="synonym">Ascidia lepadiformis</name>
    <dbReference type="NCBI Taxonomy" id="159417"/>
    <lineage>
        <taxon>Eukaryota</taxon>
        <taxon>Metazoa</taxon>
        <taxon>Chordata</taxon>
        <taxon>Tunicata</taxon>
        <taxon>Ascidiacea</taxon>
        <taxon>Aplousobranchia</taxon>
        <taxon>Clavelinidae</taxon>
        <taxon>Clavelina</taxon>
    </lineage>
</organism>
<keyword evidence="5" id="KW-1185">Reference proteome</keyword>
<feature type="domain" description="BAAT/Acyl-CoA thioester hydrolase C-terminal" evidence="3">
    <location>
        <begin position="205"/>
        <end position="416"/>
    </location>
</feature>
<protein>
    <submittedName>
        <fullName evidence="4">Uncharacterized protein</fullName>
    </submittedName>
</protein>
<dbReference type="Gene3D" id="3.40.50.1820">
    <property type="entry name" value="alpha/beta hydrolase"/>
    <property type="match status" value="1"/>
</dbReference>
<proteinExistence type="inferred from homology"/>
<dbReference type="InterPro" id="IPR014940">
    <property type="entry name" value="BAAT_C"/>
</dbReference>
<dbReference type="Pfam" id="PF04775">
    <property type="entry name" value="Bile_Hydr_Trans"/>
    <property type="match status" value="1"/>
</dbReference>
<dbReference type="PIRSF" id="PIRSF016521">
    <property type="entry name" value="Acyl-CoA_hydro"/>
    <property type="match status" value="1"/>
</dbReference>
<dbReference type="InterPro" id="IPR042490">
    <property type="entry name" value="Thio_Ohase/BAAT_N"/>
</dbReference>
<dbReference type="InterPro" id="IPR029058">
    <property type="entry name" value="AB_hydrolase_fold"/>
</dbReference>
<name>A0ABP0FSV7_CLALP</name>
<sequence>MSDEKVHITVKGLKPHQIMTLYAHIDMSRKCIYESFAQYISSADGTIDLNRDFSVCGSYTGKEPMGLLWSMKPYAVKKRDTVRFLKSDVTSPLEYKLSLFDGNISNLNDLRKRYKDNTASSTTAFNRHFMALGVKRYEIRENGLVATLFVPAGEGPFPGLINMFGGYPGVLEFKSALHASHGFASLALAYVGDKHLPQSLSQDLNLEYFEKAVQFMKNHDVVNGGNGIGLVGICKGAQLCTAMAAFLKDIKCVVSINGMAVSGPGGIVYRDLHLPSTKIYLENLDPTKDNSLVDFCVLPLPGGSKYLPGFFPFHKKRDISYMFIFGEDDLTSPSAFAADETERYLKEENHPDYTILRYKKAGHLLEPPHAPFCKKYFQPGKGFNVYLNCGGEMFEHCKAQEDCWHKQLNFLKEKLMTNINSKL</sequence>
<evidence type="ECO:0000256" key="1">
    <source>
        <dbReference type="ARBA" id="ARBA00006538"/>
    </source>
</evidence>
<dbReference type="SUPFAM" id="SSF53474">
    <property type="entry name" value="alpha/beta-Hydrolases"/>
    <property type="match status" value="1"/>
</dbReference>